<dbReference type="InterPro" id="IPR016140">
    <property type="entry name" value="Bifunc_inhib/LTP/seed_store"/>
</dbReference>
<dbReference type="InterPro" id="IPR036312">
    <property type="entry name" value="Bifun_inhib/LTP/seed_sf"/>
</dbReference>
<dbReference type="PANTHER" id="PTHR33286:SF41">
    <property type="entry name" value="PROTEASE INHIBITOR_SEED STORAGE_LIPID TRANSFER FAMILY PROTEIN"/>
    <property type="match status" value="1"/>
</dbReference>
<dbReference type="Gene3D" id="1.10.110.10">
    <property type="entry name" value="Plant lipid-transfer and hydrophobic proteins"/>
    <property type="match status" value="1"/>
</dbReference>
<reference evidence="3" key="1">
    <citation type="journal article" date="2014" name="Nat. Commun.">
        <title>The emerging biofuel crop Camelina sativa retains a highly undifferentiated hexaploid genome structure.</title>
        <authorList>
            <person name="Kagale S."/>
            <person name="Koh C."/>
            <person name="Nixon J."/>
            <person name="Bollina V."/>
            <person name="Clarke W.E."/>
            <person name="Tuteja R."/>
            <person name="Spillane C."/>
            <person name="Robinson S.J."/>
            <person name="Links M.G."/>
            <person name="Clarke C."/>
            <person name="Higgins E.E."/>
            <person name="Huebert T."/>
            <person name="Sharpe A.G."/>
            <person name="Parkin I.A."/>
        </authorList>
    </citation>
    <scope>NUCLEOTIDE SEQUENCE [LARGE SCALE GENOMIC DNA]</scope>
    <source>
        <strain evidence="3">cv. DH55</strain>
    </source>
</reference>
<sequence>MMKIYIVMLILLVARASSFKPYRGCGVTKGYEDFGYCSKSLRLNTPFFPPIPQCCNNLKIDKMYCICDAVNPRLAEQIDVKKLSLLSQACGDLLVPGSYCGVYKVPGGA</sequence>
<dbReference type="SUPFAM" id="SSF47699">
    <property type="entry name" value="Bifunctional inhibitor/lipid-transfer protein/seed storage 2S albumin"/>
    <property type="match status" value="1"/>
</dbReference>
<keyword evidence="1" id="KW-0732">Signal</keyword>
<feature type="domain" description="Bifunctional inhibitor/plant lipid transfer protein/seed storage helical" evidence="2">
    <location>
        <begin position="15"/>
        <end position="100"/>
    </location>
</feature>
<feature type="signal peptide" evidence="1">
    <location>
        <begin position="1"/>
        <end position="18"/>
    </location>
</feature>
<proteinExistence type="predicted"/>
<evidence type="ECO:0000313" key="4">
    <source>
        <dbReference type="RefSeq" id="XP_010488443.1"/>
    </source>
</evidence>
<dbReference type="PANTHER" id="PTHR33286">
    <property type="entry name" value="BIFUNCTIONAL INHIBITOR/LIPID-TRANSFER PROTEIN/SEED STORAGE 2S ALBUMIN SUPERFAMILY PROTEIN"/>
    <property type="match status" value="1"/>
</dbReference>
<protein>
    <submittedName>
        <fullName evidence="4">Uncharacterized protein LOC104766284</fullName>
    </submittedName>
</protein>
<gene>
    <name evidence="4" type="primary">LOC104766284</name>
</gene>
<organism evidence="3 4">
    <name type="scientific">Camelina sativa</name>
    <name type="common">False flax</name>
    <name type="synonym">Myagrum sativum</name>
    <dbReference type="NCBI Taxonomy" id="90675"/>
    <lineage>
        <taxon>Eukaryota</taxon>
        <taxon>Viridiplantae</taxon>
        <taxon>Streptophyta</taxon>
        <taxon>Embryophyta</taxon>
        <taxon>Tracheophyta</taxon>
        <taxon>Spermatophyta</taxon>
        <taxon>Magnoliopsida</taxon>
        <taxon>eudicotyledons</taxon>
        <taxon>Gunneridae</taxon>
        <taxon>Pentapetalae</taxon>
        <taxon>rosids</taxon>
        <taxon>malvids</taxon>
        <taxon>Brassicales</taxon>
        <taxon>Brassicaceae</taxon>
        <taxon>Camelineae</taxon>
        <taxon>Camelina</taxon>
    </lineage>
</organism>
<dbReference type="RefSeq" id="XP_010488443.1">
    <property type="nucleotide sequence ID" value="XM_010490141.2"/>
</dbReference>
<keyword evidence="3" id="KW-1185">Reference proteome</keyword>
<dbReference type="Proteomes" id="UP000694864">
    <property type="component" value="Chromosome 19"/>
</dbReference>
<name>A0ABM0XN97_CAMSA</name>
<dbReference type="GeneID" id="104766284"/>
<reference evidence="4" key="2">
    <citation type="submission" date="2025-08" db="UniProtKB">
        <authorList>
            <consortium name="RefSeq"/>
        </authorList>
    </citation>
    <scope>IDENTIFICATION</scope>
    <source>
        <tissue evidence="4">Leaf</tissue>
    </source>
</reference>
<evidence type="ECO:0000313" key="3">
    <source>
        <dbReference type="Proteomes" id="UP000694864"/>
    </source>
</evidence>
<feature type="chain" id="PRO_5047196990" evidence="1">
    <location>
        <begin position="19"/>
        <end position="109"/>
    </location>
</feature>
<dbReference type="Pfam" id="PF14368">
    <property type="entry name" value="LTP_2"/>
    <property type="match status" value="1"/>
</dbReference>
<accession>A0ABM0XN97</accession>
<evidence type="ECO:0000256" key="1">
    <source>
        <dbReference type="SAM" id="SignalP"/>
    </source>
</evidence>
<evidence type="ECO:0000259" key="2">
    <source>
        <dbReference type="Pfam" id="PF14368"/>
    </source>
</evidence>